<dbReference type="OrthoDB" id="3058913at2759"/>
<dbReference type="Proteomes" id="UP000620124">
    <property type="component" value="Unassembled WGS sequence"/>
</dbReference>
<comment type="caution">
    <text evidence="2">The sequence shown here is derived from an EMBL/GenBank/DDBJ whole genome shotgun (WGS) entry which is preliminary data.</text>
</comment>
<feature type="region of interest" description="Disordered" evidence="1">
    <location>
        <begin position="168"/>
        <end position="237"/>
    </location>
</feature>
<gene>
    <name evidence="2" type="ORF">MVEN_00082900</name>
</gene>
<name>A0A8H7DE85_9AGAR</name>
<feature type="compositionally biased region" description="Basic residues" evidence="1">
    <location>
        <begin position="193"/>
        <end position="204"/>
    </location>
</feature>
<organism evidence="2 3">
    <name type="scientific">Mycena venus</name>
    <dbReference type="NCBI Taxonomy" id="2733690"/>
    <lineage>
        <taxon>Eukaryota</taxon>
        <taxon>Fungi</taxon>
        <taxon>Dikarya</taxon>
        <taxon>Basidiomycota</taxon>
        <taxon>Agaricomycotina</taxon>
        <taxon>Agaricomycetes</taxon>
        <taxon>Agaricomycetidae</taxon>
        <taxon>Agaricales</taxon>
        <taxon>Marasmiineae</taxon>
        <taxon>Mycenaceae</taxon>
        <taxon>Mycena</taxon>
    </lineage>
</organism>
<reference evidence="2" key="1">
    <citation type="submission" date="2020-05" db="EMBL/GenBank/DDBJ databases">
        <title>Mycena genomes resolve the evolution of fungal bioluminescence.</title>
        <authorList>
            <person name="Tsai I.J."/>
        </authorList>
    </citation>
    <scope>NUCLEOTIDE SEQUENCE</scope>
    <source>
        <strain evidence="2">CCC161011</strain>
    </source>
</reference>
<keyword evidence="3" id="KW-1185">Reference proteome</keyword>
<evidence type="ECO:0000256" key="1">
    <source>
        <dbReference type="SAM" id="MobiDB-lite"/>
    </source>
</evidence>
<evidence type="ECO:0000313" key="3">
    <source>
        <dbReference type="Proteomes" id="UP000620124"/>
    </source>
</evidence>
<dbReference type="EMBL" id="JACAZI010000001">
    <property type="protein sequence ID" value="KAF7372234.1"/>
    <property type="molecule type" value="Genomic_DNA"/>
</dbReference>
<dbReference type="AlphaFoldDB" id="A0A8H7DE85"/>
<proteinExistence type="predicted"/>
<evidence type="ECO:0000313" key="2">
    <source>
        <dbReference type="EMBL" id="KAF7372234.1"/>
    </source>
</evidence>
<accession>A0A8H7DE85</accession>
<sequence length="325" mass="35543">MVSLWMALETRENMQAFRGSFSSTMYGNNYDGRLYLPDDIETTCPPEQDPKRDFSTQGSGAFPQFTGYGRHPNAVPTHMGPGPPPPTIRSGRAANSFEPPTPTHGRGGMRAISSPQLPYGNGPALNHPIASDLAALVAKVTLRQDHLDQENQLLKRDNNALHARISSFESRPAPVDPPPSLNTVSDPREAAAVRKKQAGRRAARKERGVPPAPPIPSVPDADCPPLDPSVLQQSAHGTPFYLGSDKLPPELVPVRTATQKFVSKIFRDFCGVGPKDEWPDPSIIRTNEITNEQYLTPNFAGLITDTSNQYLIAVVARKAEKDLRR</sequence>
<protein>
    <submittedName>
        <fullName evidence="2">Uncharacterized protein</fullName>
    </submittedName>
</protein>